<dbReference type="STRING" id="749222.Nitsa_1857"/>
<proteinExistence type="predicted"/>
<evidence type="ECO:0000256" key="1">
    <source>
        <dbReference type="SAM" id="Phobius"/>
    </source>
</evidence>
<dbReference type="HOGENOM" id="CLU_1935819_0_0_7"/>
<sequence>MDLLISYHRTLVEGLLLVLLLNLVLPWILRGHPARRIFYTRIGYFAFWAFWAMTVFSGLIVWIFAGRPVSLPILVMLGVMILLPMLDGYRAIRLRRLWLEEKDGLGFHTLIVLLEILAVVATILVSIFLK</sequence>
<dbReference type="KEGG" id="nsa:Nitsa_1857"/>
<keyword evidence="1" id="KW-0472">Membrane</keyword>
<dbReference type="RefSeq" id="WP_013554787.1">
    <property type="nucleotide sequence ID" value="NC_014935.1"/>
</dbReference>
<feature type="transmembrane region" description="Helical" evidence="1">
    <location>
        <begin position="71"/>
        <end position="89"/>
    </location>
</feature>
<gene>
    <name evidence="2" type="ordered locus">Nitsa_1857</name>
</gene>
<dbReference type="EMBL" id="CP002452">
    <property type="protein sequence ID" value="ADV47102.1"/>
    <property type="molecule type" value="Genomic_DNA"/>
</dbReference>
<dbReference type="Proteomes" id="UP000008633">
    <property type="component" value="Chromosome"/>
</dbReference>
<dbReference type="AlphaFoldDB" id="E6X233"/>
<feature type="transmembrane region" description="Helical" evidence="1">
    <location>
        <begin position="42"/>
        <end position="65"/>
    </location>
</feature>
<protein>
    <recommendedName>
        <fullName evidence="4">DUF4149 domain-containing protein</fullName>
    </recommendedName>
</protein>
<keyword evidence="1" id="KW-1133">Transmembrane helix</keyword>
<reference evidence="3" key="2">
    <citation type="submission" date="2011-01" db="EMBL/GenBank/DDBJ databases">
        <title>The complete genome of Nitratifractor salsuginis DSM 16511.</title>
        <authorList>
            <consortium name="US DOE Joint Genome Institute (JGI-PGF)"/>
            <person name="Lucas S."/>
            <person name="Copeland A."/>
            <person name="Lapidus A."/>
            <person name="Bruce D."/>
            <person name="Goodwin L."/>
            <person name="Pitluck S."/>
            <person name="Kyrpides N."/>
            <person name="Mavromatis K."/>
            <person name="Ivanova N."/>
            <person name="Mikhailova N."/>
            <person name="Zeytun A."/>
            <person name="Detter J.C."/>
            <person name="Tapia R."/>
            <person name="Han C."/>
            <person name="Land M."/>
            <person name="Hauser L."/>
            <person name="Markowitz V."/>
            <person name="Cheng J.-F."/>
            <person name="Hugenholtz P."/>
            <person name="Woyke T."/>
            <person name="Wu D."/>
            <person name="Tindall B."/>
            <person name="Schuetze A."/>
            <person name="Brambilla E."/>
            <person name="Klenk H.-P."/>
            <person name="Eisen J.A."/>
        </authorList>
    </citation>
    <scope>NUCLEOTIDE SEQUENCE [LARGE SCALE GENOMIC DNA]</scope>
    <source>
        <strain evidence="3">DSM 16511 / JCM 12458 / E9I37-1</strain>
    </source>
</reference>
<evidence type="ECO:0008006" key="4">
    <source>
        <dbReference type="Google" id="ProtNLM"/>
    </source>
</evidence>
<evidence type="ECO:0000313" key="2">
    <source>
        <dbReference type="EMBL" id="ADV47102.1"/>
    </source>
</evidence>
<keyword evidence="1" id="KW-0812">Transmembrane</keyword>
<keyword evidence="3" id="KW-1185">Reference proteome</keyword>
<accession>E6X233</accession>
<organism evidence="2 3">
    <name type="scientific">Nitratifractor salsuginis (strain DSM 16511 / JCM 12458 / E9I37-1)</name>
    <dbReference type="NCBI Taxonomy" id="749222"/>
    <lineage>
        <taxon>Bacteria</taxon>
        <taxon>Pseudomonadati</taxon>
        <taxon>Campylobacterota</taxon>
        <taxon>Epsilonproteobacteria</taxon>
        <taxon>Campylobacterales</taxon>
        <taxon>Sulfurovaceae</taxon>
        <taxon>Nitratifractor</taxon>
    </lineage>
</organism>
<evidence type="ECO:0000313" key="3">
    <source>
        <dbReference type="Proteomes" id="UP000008633"/>
    </source>
</evidence>
<name>E6X233_NITSE</name>
<feature type="transmembrane region" description="Helical" evidence="1">
    <location>
        <begin position="12"/>
        <end position="30"/>
    </location>
</feature>
<reference evidence="2 3" key="1">
    <citation type="journal article" date="2011" name="Stand. Genomic Sci.">
        <title>Complete genome sequence of Nitratifractor salsuginis type strain (E9I37-1).</title>
        <authorList>
            <person name="Anderson I."/>
            <person name="Sikorski J."/>
            <person name="Zeytun A."/>
            <person name="Nolan M."/>
            <person name="Lapidus A."/>
            <person name="Lucas S."/>
            <person name="Hammon N."/>
            <person name="Deshpande S."/>
            <person name="Cheng J.F."/>
            <person name="Tapia R."/>
            <person name="Han C."/>
            <person name="Goodwin L."/>
            <person name="Pitluck S."/>
            <person name="Liolios K."/>
            <person name="Pagani I."/>
            <person name="Ivanova N."/>
            <person name="Huntemann M."/>
            <person name="Mavromatis K."/>
            <person name="Ovchinikova G."/>
            <person name="Pati A."/>
            <person name="Chen A."/>
            <person name="Palaniappan K."/>
            <person name="Land M."/>
            <person name="Hauser L."/>
            <person name="Brambilla E.M."/>
            <person name="Ngatchou-Djao O.D."/>
            <person name="Rohde M."/>
            <person name="Tindall B.J."/>
            <person name="Goker M."/>
            <person name="Detter J.C."/>
            <person name="Woyke T."/>
            <person name="Bristow J."/>
            <person name="Eisen J.A."/>
            <person name="Markowitz V."/>
            <person name="Hugenholtz P."/>
            <person name="Klenk H.P."/>
            <person name="Kyrpides N.C."/>
        </authorList>
    </citation>
    <scope>NUCLEOTIDE SEQUENCE [LARGE SCALE GENOMIC DNA]</scope>
    <source>
        <strain evidence="3">DSM 16511 / JCM 12458 / E9I37-1</strain>
    </source>
</reference>
<feature type="transmembrane region" description="Helical" evidence="1">
    <location>
        <begin position="110"/>
        <end position="129"/>
    </location>
</feature>